<dbReference type="GeneID" id="10822923"/>
<feature type="transmembrane region" description="Helical" evidence="2">
    <location>
        <begin position="324"/>
        <end position="342"/>
    </location>
</feature>
<dbReference type="SUPFAM" id="SSF101576">
    <property type="entry name" value="Supernatant protein factor (SPF), C-terminal domain"/>
    <property type="match status" value="1"/>
</dbReference>
<keyword evidence="2" id="KW-0472">Membrane</keyword>
<feature type="region of interest" description="Disordered" evidence="1">
    <location>
        <begin position="279"/>
        <end position="307"/>
    </location>
</feature>
<organism evidence="3 4">
    <name type="scientific">Methanosalsum zhilinae (strain DSM 4017 / NBRC 107636 / OCM 62 / WeN5)</name>
    <name type="common">Methanohalophilus zhilinae</name>
    <dbReference type="NCBI Taxonomy" id="679901"/>
    <lineage>
        <taxon>Archaea</taxon>
        <taxon>Methanobacteriati</taxon>
        <taxon>Methanobacteriota</taxon>
        <taxon>Stenosarchaea group</taxon>
        <taxon>Methanomicrobia</taxon>
        <taxon>Methanosarcinales</taxon>
        <taxon>Methanosarcinaceae</taxon>
        <taxon>Methanosalsum</taxon>
    </lineage>
</organism>
<evidence type="ECO:0000256" key="2">
    <source>
        <dbReference type="SAM" id="Phobius"/>
    </source>
</evidence>
<keyword evidence="4" id="KW-1185">Reference proteome</keyword>
<dbReference type="RefSeq" id="WP_013898578.1">
    <property type="nucleotide sequence ID" value="NC_015676.1"/>
</dbReference>
<dbReference type="AlphaFoldDB" id="F7XN29"/>
<dbReference type="Proteomes" id="UP000006622">
    <property type="component" value="Chromosome"/>
</dbReference>
<dbReference type="EMBL" id="CP002101">
    <property type="protein sequence ID" value="AEH61141.1"/>
    <property type="molecule type" value="Genomic_DNA"/>
</dbReference>
<dbReference type="OrthoDB" id="125595at2157"/>
<evidence type="ECO:0000313" key="4">
    <source>
        <dbReference type="Proteomes" id="UP000006622"/>
    </source>
</evidence>
<reference evidence="3" key="1">
    <citation type="submission" date="2010-07" db="EMBL/GenBank/DDBJ databases">
        <title>The complete genome of Methanosalsum zhilinae DSM 4017.</title>
        <authorList>
            <consortium name="US DOE Joint Genome Institute (JGI-PGF)"/>
            <person name="Lucas S."/>
            <person name="Copeland A."/>
            <person name="Lapidus A."/>
            <person name="Glavina del Rio T."/>
            <person name="Dalin E."/>
            <person name="Tice H."/>
            <person name="Bruce D."/>
            <person name="Goodwin L."/>
            <person name="Pitluck S."/>
            <person name="Kyrpides N."/>
            <person name="Mavromatis K."/>
            <person name="Ovchinnikova G."/>
            <person name="Daligault H."/>
            <person name="Detter J.C."/>
            <person name="Han C."/>
            <person name="Tapia R."/>
            <person name="Larimer F."/>
            <person name="Land M."/>
            <person name="Hauser L."/>
            <person name="Markowitz V."/>
            <person name="Cheng J.-F."/>
            <person name="Hugenholtz P."/>
            <person name="Woyke T."/>
            <person name="Wu D."/>
            <person name="Spring S."/>
            <person name="Schueler E."/>
            <person name="Brambilla E."/>
            <person name="Klenk H.-P."/>
            <person name="Eisen J.A."/>
        </authorList>
    </citation>
    <scope>NUCLEOTIDE SEQUENCE</scope>
    <source>
        <strain evidence="3">DSM 4017</strain>
    </source>
</reference>
<proteinExistence type="predicted"/>
<name>F7XN29_METZD</name>
<protein>
    <recommendedName>
        <fullName evidence="5">GOLD domain-containing protein</fullName>
    </recommendedName>
</protein>
<gene>
    <name evidence="3" type="ordered locus">Mzhil_1287</name>
</gene>
<keyword evidence="2" id="KW-0812">Transmembrane</keyword>
<dbReference type="InterPro" id="IPR036598">
    <property type="entry name" value="GOLD_dom_sf"/>
</dbReference>
<sequence>MADIDIKRGYEILPDNSIKFGIRVTNNTVTTISEVETILDYSEELFKLEGVKIKRLGQLPPKSERTAIFILKPLTCIHNEKITATVLYKDSKWELNVEKMKSKCVDCVCPFLKEKQLSRKHFIEKNSHGKSLKQYLYFKGISTSHLISLLNDVCANRLYKIEEFEFNDGIMVYYSAESISDNVDYLLTVFVKNIDDLCVVYFKAASNKEHGLSGFLSEISSELNQVVSTVKSAQEISFVKKENIINIKDSVIQRTNFNNNQDVSNLCIEDSVIQNTHFSSTKPSNSIDNEYTSPFESIESENSGTNSEYFSEKKRANNFDNKKTFFSIFFLLVIILSMVPLFETTYEVKKPIYTTETYISTEPQEKIETYIEQEPYEVLEQDSRTIVDEKRTVRPGYYLYFKRYIDSDSKVKNTITGKIVETAGYDINFFVFDETNFKNWASGSSSSRYVSATRVSSHNFQFTPKQSGNYYFVLDNRYSWFTNKVPEITVEWKYEHILTKYRDVERERTIIEYVDVEKEREVTKYVAVQDKKKANLIELLVAHDW</sequence>
<evidence type="ECO:0000313" key="3">
    <source>
        <dbReference type="EMBL" id="AEH61141.1"/>
    </source>
</evidence>
<dbReference type="HOGENOM" id="CLU_499343_0_0_2"/>
<accession>F7XN29</accession>
<evidence type="ECO:0008006" key="5">
    <source>
        <dbReference type="Google" id="ProtNLM"/>
    </source>
</evidence>
<dbReference type="Gene3D" id="2.60.120.680">
    <property type="entry name" value="GOLD domain"/>
    <property type="match status" value="1"/>
</dbReference>
<evidence type="ECO:0000256" key="1">
    <source>
        <dbReference type="SAM" id="MobiDB-lite"/>
    </source>
</evidence>
<dbReference type="KEGG" id="mzh:Mzhil_1287"/>
<keyword evidence="2" id="KW-1133">Transmembrane helix</keyword>